<dbReference type="AlphaFoldDB" id="A0A1W2A9Y2"/>
<dbReference type="EMBL" id="FWXS01000004">
    <property type="protein sequence ID" value="SMC57487.1"/>
    <property type="molecule type" value="Genomic_DNA"/>
</dbReference>
<protein>
    <submittedName>
        <fullName evidence="5">DNA-binding transcriptional regulator, MarR family</fullName>
    </submittedName>
</protein>
<dbReference type="InterPro" id="IPR000835">
    <property type="entry name" value="HTH_MarR-typ"/>
</dbReference>
<dbReference type="SMART" id="SM00347">
    <property type="entry name" value="HTH_MARR"/>
    <property type="match status" value="1"/>
</dbReference>
<reference evidence="6" key="1">
    <citation type="submission" date="2017-04" db="EMBL/GenBank/DDBJ databases">
        <authorList>
            <person name="Varghese N."/>
            <person name="Submissions S."/>
        </authorList>
    </citation>
    <scope>NUCLEOTIDE SEQUENCE [LARGE SCALE GENOMIC DNA]</scope>
    <source>
        <strain evidence="6">CGMCC 1.12708</strain>
    </source>
</reference>
<name>A0A1W2A9Y2_9FLAO</name>
<evidence type="ECO:0000313" key="6">
    <source>
        <dbReference type="Proteomes" id="UP000192393"/>
    </source>
</evidence>
<keyword evidence="3" id="KW-0804">Transcription</keyword>
<dbReference type="Gene3D" id="1.10.10.10">
    <property type="entry name" value="Winged helix-like DNA-binding domain superfamily/Winged helix DNA-binding domain"/>
    <property type="match status" value="1"/>
</dbReference>
<feature type="domain" description="HTH marR-type" evidence="4">
    <location>
        <begin position="11"/>
        <end position="145"/>
    </location>
</feature>
<dbReference type="PANTHER" id="PTHR33164:SF64">
    <property type="entry name" value="TRANSCRIPTIONAL REGULATOR SLYA"/>
    <property type="match status" value="1"/>
</dbReference>
<dbReference type="InterPro" id="IPR039422">
    <property type="entry name" value="MarR/SlyA-like"/>
</dbReference>
<dbReference type="PROSITE" id="PS50995">
    <property type="entry name" value="HTH_MARR_2"/>
    <property type="match status" value="1"/>
</dbReference>
<proteinExistence type="predicted"/>
<evidence type="ECO:0000256" key="3">
    <source>
        <dbReference type="ARBA" id="ARBA00023163"/>
    </source>
</evidence>
<dbReference type="SUPFAM" id="SSF46785">
    <property type="entry name" value="Winged helix' DNA-binding domain"/>
    <property type="match status" value="1"/>
</dbReference>
<dbReference type="PANTHER" id="PTHR33164">
    <property type="entry name" value="TRANSCRIPTIONAL REGULATOR, MARR FAMILY"/>
    <property type="match status" value="1"/>
</dbReference>
<evidence type="ECO:0000256" key="2">
    <source>
        <dbReference type="ARBA" id="ARBA00023125"/>
    </source>
</evidence>
<dbReference type="Pfam" id="PF01047">
    <property type="entry name" value="MarR"/>
    <property type="match status" value="1"/>
</dbReference>
<accession>A0A1W2A9Y2</accession>
<keyword evidence="1" id="KW-0805">Transcription regulation</keyword>
<dbReference type="Proteomes" id="UP000192393">
    <property type="component" value="Unassembled WGS sequence"/>
</dbReference>
<dbReference type="GO" id="GO:0003700">
    <property type="term" value="F:DNA-binding transcription factor activity"/>
    <property type="evidence" value="ECO:0007669"/>
    <property type="project" value="InterPro"/>
</dbReference>
<sequence>MLKIQIVEKLESIIFYTMDKSIRTYRNYAQKRLKEQGFKITIDQWLILKAIMENPGIKQQELAEKVFKDSASVTRIIELLVKAKYLDRKPNPQDRRKFDLKITKSGMKILQDVQALVLENTKTALNGINENELQTLHSLLKKITENCQQI</sequence>
<evidence type="ECO:0000259" key="4">
    <source>
        <dbReference type="PROSITE" id="PS50995"/>
    </source>
</evidence>
<dbReference type="InterPro" id="IPR036388">
    <property type="entry name" value="WH-like_DNA-bd_sf"/>
</dbReference>
<evidence type="ECO:0000256" key="1">
    <source>
        <dbReference type="ARBA" id="ARBA00023015"/>
    </source>
</evidence>
<keyword evidence="2 5" id="KW-0238">DNA-binding</keyword>
<dbReference type="STRING" id="1434700.SAMN06296427_10455"/>
<evidence type="ECO:0000313" key="5">
    <source>
        <dbReference type="EMBL" id="SMC57487.1"/>
    </source>
</evidence>
<gene>
    <name evidence="5" type="ORF">SAMN06296427_10455</name>
</gene>
<dbReference type="PRINTS" id="PR00598">
    <property type="entry name" value="HTHMARR"/>
</dbReference>
<dbReference type="InterPro" id="IPR036390">
    <property type="entry name" value="WH_DNA-bd_sf"/>
</dbReference>
<organism evidence="5 6">
    <name type="scientific">Moheibacter sediminis</name>
    <dbReference type="NCBI Taxonomy" id="1434700"/>
    <lineage>
        <taxon>Bacteria</taxon>
        <taxon>Pseudomonadati</taxon>
        <taxon>Bacteroidota</taxon>
        <taxon>Flavobacteriia</taxon>
        <taxon>Flavobacteriales</taxon>
        <taxon>Weeksellaceae</taxon>
        <taxon>Moheibacter</taxon>
    </lineage>
</organism>
<dbReference type="GO" id="GO:0006950">
    <property type="term" value="P:response to stress"/>
    <property type="evidence" value="ECO:0007669"/>
    <property type="project" value="TreeGrafter"/>
</dbReference>
<dbReference type="GO" id="GO:0003677">
    <property type="term" value="F:DNA binding"/>
    <property type="evidence" value="ECO:0007669"/>
    <property type="project" value="UniProtKB-KW"/>
</dbReference>
<keyword evidence="6" id="KW-1185">Reference proteome</keyword>